<gene>
    <name evidence="1" type="ORF">HCEG_06524</name>
</gene>
<evidence type="ECO:0000313" key="2">
    <source>
        <dbReference type="Proteomes" id="UP000008142"/>
    </source>
</evidence>
<reference evidence="2" key="1">
    <citation type="submission" date="2008-07" db="EMBL/GenBank/DDBJ databases">
        <title>Annotation of Ajellomyces capsulatus strain H88.</title>
        <authorList>
            <person name="Champion M."/>
            <person name="Cuomo C."/>
            <person name="Ma L.-J."/>
            <person name="Henn M.R."/>
            <person name="Sil A."/>
            <person name="Goldman B."/>
            <person name="Young S.K."/>
            <person name="Kodira C.D."/>
            <person name="Zeng Q."/>
            <person name="Koehrsen M."/>
            <person name="Alvarado L."/>
            <person name="Berlin A."/>
            <person name="Borenstein D."/>
            <person name="Chen Z."/>
            <person name="Engels R."/>
            <person name="Freedman E."/>
            <person name="Gellesch M."/>
            <person name="Goldberg J."/>
            <person name="Griggs A."/>
            <person name="Gujja S."/>
            <person name="Heiman D."/>
            <person name="Hepburn T."/>
            <person name="Howarth C."/>
            <person name="Jen D."/>
            <person name="Larson L."/>
            <person name="Lewis B."/>
            <person name="Mehta T."/>
            <person name="Park D."/>
            <person name="Pearson M."/>
            <person name="Roberts A."/>
            <person name="Saif S."/>
            <person name="Shea T."/>
            <person name="Shenoy N."/>
            <person name="Sisk P."/>
            <person name="Stolte C."/>
            <person name="Sykes S."/>
            <person name="Walk T."/>
            <person name="White J."/>
            <person name="Yandava C."/>
            <person name="Klein B."/>
            <person name="McEwen J.G."/>
            <person name="Puccia R."/>
            <person name="Goldman G.H."/>
            <person name="Felipe M.S."/>
            <person name="Nino-Vega G."/>
            <person name="San-Blas G."/>
            <person name="Taylor J."/>
            <person name="Mendoza L."/>
            <person name="Galagan J."/>
            <person name="Nusbaum C."/>
            <person name="Birren B."/>
        </authorList>
    </citation>
    <scope>NUCLEOTIDE SEQUENCE [LARGE SCALE GENOMIC DNA]</scope>
    <source>
        <strain evidence="2">H88</strain>
    </source>
</reference>
<dbReference type="EMBL" id="DS990640">
    <property type="protein sequence ID" value="EGC47309.1"/>
    <property type="molecule type" value="Genomic_DNA"/>
</dbReference>
<dbReference type="HOGENOM" id="CLU_3124618_0_0_1"/>
<accession>F0UMG5</accession>
<name>F0UMG5_AJEC8</name>
<evidence type="ECO:0000313" key="1">
    <source>
        <dbReference type="EMBL" id="EGC47309.1"/>
    </source>
</evidence>
<dbReference type="AlphaFoldDB" id="F0UMG5"/>
<organism evidence="2">
    <name type="scientific">Ajellomyces capsulatus (strain H88)</name>
    <name type="common">Darling's disease fungus</name>
    <name type="synonym">Histoplasma capsulatum</name>
    <dbReference type="NCBI Taxonomy" id="544711"/>
    <lineage>
        <taxon>Eukaryota</taxon>
        <taxon>Fungi</taxon>
        <taxon>Dikarya</taxon>
        <taxon>Ascomycota</taxon>
        <taxon>Pezizomycotina</taxon>
        <taxon>Eurotiomycetes</taxon>
        <taxon>Eurotiomycetidae</taxon>
        <taxon>Onygenales</taxon>
        <taxon>Ajellomycetaceae</taxon>
        <taxon>Histoplasma</taxon>
    </lineage>
</organism>
<dbReference type="Proteomes" id="UP000008142">
    <property type="component" value="Unassembled WGS sequence"/>
</dbReference>
<proteinExistence type="predicted"/>
<sequence length="50" mass="5353">MSVINLLHSTMIITIFKIPTVLNSTPLKCEAWSLAGISHPMLLAGAPPSH</sequence>
<protein>
    <submittedName>
        <fullName evidence="1">Uncharacterized protein</fullName>
    </submittedName>
</protein>